<dbReference type="Pfam" id="PF06974">
    <property type="entry name" value="WS_DGAT_C"/>
    <property type="match status" value="1"/>
</dbReference>
<dbReference type="Proteomes" id="UP000655410">
    <property type="component" value="Unassembled WGS sequence"/>
</dbReference>
<feature type="domain" description="O-acyltransferase WSD1-like N-terminal" evidence="13">
    <location>
        <begin position="8"/>
        <end position="275"/>
    </location>
</feature>
<dbReference type="PANTHER" id="PTHR31650">
    <property type="entry name" value="O-ACYLTRANSFERASE (WSD1-LIKE) FAMILY PROTEIN"/>
    <property type="match status" value="1"/>
</dbReference>
<sequence length="473" mass="51094">MATPIDPQSLAFFLAESRNMPIHVGGLLLFEKPDDAGDDYVRRLYEEQLLTDRLNPLFAKRPHRSLATAGQWVWTEDENFDIEHHVRHSALPSPGRIRELLDLTSRLHGQRLASDRPLWETHLIEGLADGRIAMYTKIHHALVDGVSAMRLLSSSFSPDPDQRGMKPPFAWQEKAPREARERSRSDHAKALAEIPPSAIRSTLAAIADAAGLPGATLKSLGNSLALPKAGPVSFAAPKTILNQRITGARRFAADDWSFERLKRVGNATGTTMNDVLLAMNGGALRAYLEDLNALPDTSLVSMVPVGLNAKQSGIASTAGGNAVGTLMVRLGTELADPADRLQSIHESMAAGKEMMASMTKSQIMAMAGLGMAPSMLTPLLRLNSVVNPPFNITISNVPGPKQPMYYNGAKLVGMYPASVPMHGQALNVTAVSYNGQVGLGLTGCRRTVPHLQRLLVHLEDALVDLERAAGVQS</sequence>
<dbReference type="SUPFAM" id="SSF52777">
    <property type="entry name" value="CoA-dependent acyltransferases"/>
    <property type="match status" value="1"/>
</dbReference>
<evidence type="ECO:0000259" key="13">
    <source>
        <dbReference type="Pfam" id="PF03007"/>
    </source>
</evidence>
<keyword evidence="9 11" id="KW-0012">Acyltransferase</keyword>
<keyword evidence="5 11" id="KW-0444">Lipid biosynthesis</keyword>
<keyword evidence="16" id="KW-1185">Reference proteome</keyword>
<evidence type="ECO:0000256" key="12">
    <source>
        <dbReference type="SAM" id="MobiDB-lite"/>
    </source>
</evidence>
<evidence type="ECO:0000256" key="1">
    <source>
        <dbReference type="ARBA" id="ARBA00004771"/>
    </source>
</evidence>
<comment type="caution">
    <text evidence="15">The sequence shown here is derived from an EMBL/GenBank/DDBJ whole genome shotgun (WGS) entry which is preliminary data.</text>
</comment>
<keyword evidence="6 11" id="KW-0808">Transferase</keyword>
<dbReference type="InterPro" id="IPR004255">
    <property type="entry name" value="O-acyltransferase_WSD1_N"/>
</dbReference>
<dbReference type="PANTHER" id="PTHR31650:SF1">
    <property type="entry name" value="WAX ESTER SYNTHASE_DIACYLGLYCEROL ACYLTRANSFERASE 4-RELATED"/>
    <property type="match status" value="1"/>
</dbReference>
<keyword evidence="7 11" id="KW-0319">Glycerol metabolism</keyword>
<dbReference type="RefSeq" id="WP_188783939.1">
    <property type="nucleotide sequence ID" value="NZ_BMNI01000004.1"/>
</dbReference>
<evidence type="ECO:0000256" key="4">
    <source>
        <dbReference type="ARBA" id="ARBA00013244"/>
    </source>
</evidence>
<dbReference type="NCBIfam" id="TIGR02946">
    <property type="entry name" value="acyl_WS_DGAT"/>
    <property type="match status" value="1"/>
</dbReference>
<feature type="compositionally biased region" description="Basic and acidic residues" evidence="12">
    <location>
        <begin position="174"/>
        <end position="189"/>
    </location>
</feature>
<comment type="catalytic activity">
    <reaction evidence="10 11">
        <text>an acyl-CoA + a 1,2-diacyl-sn-glycerol = a triacyl-sn-glycerol + CoA</text>
        <dbReference type="Rhea" id="RHEA:10868"/>
        <dbReference type="ChEBI" id="CHEBI:17815"/>
        <dbReference type="ChEBI" id="CHEBI:57287"/>
        <dbReference type="ChEBI" id="CHEBI:58342"/>
        <dbReference type="ChEBI" id="CHEBI:64615"/>
        <dbReference type="EC" id="2.3.1.20"/>
    </reaction>
</comment>
<comment type="pathway">
    <text evidence="2">Lipid metabolism.</text>
</comment>
<reference evidence="16" key="1">
    <citation type="journal article" date="2019" name="Int. J. Syst. Evol. Microbiol.">
        <title>The Global Catalogue of Microorganisms (GCM) 10K type strain sequencing project: providing services to taxonomists for standard genome sequencing and annotation.</title>
        <authorList>
            <consortium name="The Broad Institute Genomics Platform"/>
            <consortium name="The Broad Institute Genome Sequencing Center for Infectious Disease"/>
            <person name="Wu L."/>
            <person name="Ma J."/>
        </authorList>
    </citation>
    <scope>NUCLEOTIDE SEQUENCE [LARGE SCALE GENOMIC DNA]</scope>
    <source>
        <strain evidence="16">CGMCC 4.7371</strain>
    </source>
</reference>
<comment type="similarity">
    <text evidence="3 11">Belongs to the long-chain O-acyltransferase family.</text>
</comment>
<evidence type="ECO:0000256" key="6">
    <source>
        <dbReference type="ARBA" id="ARBA00022679"/>
    </source>
</evidence>
<dbReference type="InterPro" id="IPR045034">
    <property type="entry name" value="O-acyltransferase_WSD1-like"/>
</dbReference>
<evidence type="ECO:0000256" key="11">
    <source>
        <dbReference type="RuleBase" id="RU361241"/>
    </source>
</evidence>
<feature type="domain" description="O-acyltransferase WSD1 C-terminal" evidence="14">
    <location>
        <begin position="320"/>
        <end position="465"/>
    </location>
</feature>
<feature type="region of interest" description="Disordered" evidence="12">
    <location>
        <begin position="157"/>
        <end position="189"/>
    </location>
</feature>
<dbReference type="EMBL" id="BMNI01000004">
    <property type="protein sequence ID" value="GGO89983.1"/>
    <property type="molecule type" value="Genomic_DNA"/>
</dbReference>
<accession>A0ABQ2N9Y0</accession>
<evidence type="ECO:0000256" key="9">
    <source>
        <dbReference type="ARBA" id="ARBA00023315"/>
    </source>
</evidence>
<evidence type="ECO:0000256" key="2">
    <source>
        <dbReference type="ARBA" id="ARBA00005189"/>
    </source>
</evidence>
<evidence type="ECO:0000256" key="8">
    <source>
        <dbReference type="ARBA" id="ARBA00023098"/>
    </source>
</evidence>
<protein>
    <recommendedName>
        <fullName evidence="4 11">Diacylglycerol O-acyltransferase</fullName>
        <ecNumber evidence="4 11">2.3.1.20</ecNumber>
    </recommendedName>
</protein>
<dbReference type="InterPro" id="IPR009721">
    <property type="entry name" value="O-acyltransferase_WSD1_C"/>
</dbReference>
<proteinExistence type="inferred from homology"/>
<dbReference type="EC" id="2.3.1.20" evidence="4 11"/>
<organism evidence="15 16">
    <name type="scientific">Nocardioides phosphati</name>
    <dbReference type="NCBI Taxonomy" id="1867775"/>
    <lineage>
        <taxon>Bacteria</taxon>
        <taxon>Bacillati</taxon>
        <taxon>Actinomycetota</taxon>
        <taxon>Actinomycetes</taxon>
        <taxon>Propionibacteriales</taxon>
        <taxon>Nocardioidaceae</taxon>
        <taxon>Nocardioides</taxon>
    </lineage>
</organism>
<evidence type="ECO:0000256" key="3">
    <source>
        <dbReference type="ARBA" id="ARBA00009587"/>
    </source>
</evidence>
<keyword evidence="8 11" id="KW-0443">Lipid metabolism</keyword>
<evidence type="ECO:0000313" key="15">
    <source>
        <dbReference type="EMBL" id="GGO89983.1"/>
    </source>
</evidence>
<evidence type="ECO:0000313" key="16">
    <source>
        <dbReference type="Proteomes" id="UP000655410"/>
    </source>
</evidence>
<comment type="pathway">
    <text evidence="1 11">Glycerolipid metabolism; triacylglycerol biosynthesis.</text>
</comment>
<name>A0ABQ2N9Y0_9ACTN</name>
<dbReference type="InterPro" id="IPR014292">
    <property type="entry name" value="Acyl_transf_WS/DGAT"/>
</dbReference>
<dbReference type="Pfam" id="PF03007">
    <property type="entry name" value="WS_DGAT_cat"/>
    <property type="match status" value="1"/>
</dbReference>
<evidence type="ECO:0000259" key="14">
    <source>
        <dbReference type="Pfam" id="PF06974"/>
    </source>
</evidence>
<evidence type="ECO:0000256" key="7">
    <source>
        <dbReference type="ARBA" id="ARBA00022798"/>
    </source>
</evidence>
<evidence type="ECO:0000256" key="5">
    <source>
        <dbReference type="ARBA" id="ARBA00022516"/>
    </source>
</evidence>
<gene>
    <name evidence="15" type="ORF">GCM10011584_20740</name>
</gene>
<evidence type="ECO:0000256" key="10">
    <source>
        <dbReference type="ARBA" id="ARBA00048109"/>
    </source>
</evidence>